<name>A0A8S1F3I9_9PELO</name>
<feature type="binding site" evidence="5">
    <location>
        <position position="156"/>
    </location>
    <ligand>
        <name>S-adenosyl-L-methionine</name>
        <dbReference type="ChEBI" id="CHEBI:59789"/>
    </ligand>
</feature>
<dbReference type="SUPFAM" id="SSF53335">
    <property type="entry name" value="S-adenosyl-L-methionine-dependent methyltransferases"/>
    <property type="match status" value="1"/>
</dbReference>
<dbReference type="Proteomes" id="UP000494206">
    <property type="component" value="Unassembled WGS sequence"/>
</dbReference>
<comment type="cofactor">
    <cofactor evidence="5">
        <name>Mg(2+)</name>
        <dbReference type="ChEBI" id="CHEBI:18420"/>
    </cofactor>
</comment>
<keyword evidence="7" id="KW-1185">Reference proteome</keyword>
<dbReference type="GO" id="GO:0032259">
    <property type="term" value="P:methylation"/>
    <property type="evidence" value="ECO:0007669"/>
    <property type="project" value="UniProtKB-KW"/>
</dbReference>
<feature type="binding site" evidence="5">
    <location>
        <position position="157"/>
    </location>
    <ligand>
        <name>Mg(2+)</name>
        <dbReference type="ChEBI" id="CHEBI:18420"/>
    </ligand>
</feature>
<keyword evidence="1 5" id="KW-0489">Methyltransferase</keyword>
<dbReference type="AlphaFoldDB" id="A0A8S1F3I9"/>
<comment type="subcellular location">
    <subcellularLocation>
        <location evidence="5">Mitochondrion inner membrane</location>
        <topology evidence="5">Peripheral membrane protein</topology>
        <orientation evidence="5">Matrix side</orientation>
    </subcellularLocation>
</comment>
<evidence type="ECO:0000256" key="3">
    <source>
        <dbReference type="ARBA" id="ARBA00022688"/>
    </source>
</evidence>
<keyword evidence="3 5" id="KW-0831">Ubiquinone biosynthesis</keyword>
<dbReference type="EMBL" id="CADEPM010000005">
    <property type="protein sequence ID" value="CAB3406522.1"/>
    <property type="molecule type" value="Genomic_DNA"/>
</dbReference>
<evidence type="ECO:0000256" key="4">
    <source>
        <dbReference type="ARBA" id="ARBA00022691"/>
    </source>
</evidence>
<dbReference type="GO" id="GO:0010420">
    <property type="term" value="F:polyprenyldihydroxybenzoate methyltransferase activity"/>
    <property type="evidence" value="ECO:0007669"/>
    <property type="project" value="UniProtKB-UniRule"/>
</dbReference>
<dbReference type="PANTHER" id="PTHR43464">
    <property type="entry name" value="METHYLTRANSFERASE"/>
    <property type="match status" value="1"/>
</dbReference>
<comment type="function">
    <text evidence="5">O-methyltransferase required for two non-consecutive steps during ubiquinone biosynthesis. Catalyzes the 2 O-methylation of 3,4-dihydroxy-5-(all-trans-polyprenyl)benzoic acid into 4-hydroxy-3-methoxy-5-(all-trans-polyprenyl)benzoic acid. Also catalyzes the last step of ubiquinone biosynthesis by mediating methylation of 3-demethylubiquinone into ubiquinone. Also able to mediate the methylation of 3-demethylubiquinol into ubiquinol.</text>
</comment>
<evidence type="ECO:0000313" key="6">
    <source>
        <dbReference type="EMBL" id="CAB3406522.1"/>
    </source>
</evidence>
<dbReference type="InterPro" id="IPR010233">
    <property type="entry name" value="UbiG_MeTrfase"/>
</dbReference>
<keyword evidence="5" id="KW-0472">Membrane</keyword>
<dbReference type="EC" id="2.1.1.114" evidence="5"/>
<comment type="subunit">
    <text evidence="5">Component of a multi-subunit COQ enzyme complex.</text>
</comment>
<reference evidence="6 7" key="1">
    <citation type="submission" date="2020-04" db="EMBL/GenBank/DDBJ databases">
        <authorList>
            <person name="Laetsch R D."/>
            <person name="Stevens L."/>
            <person name="Kumar S."/>
            <person name="Blaxter L. M."/>
        </authorList>
    </citation>
    <scope>NUCLEOTIDE SEQUENCE [LARGE SCALE GENOMIC DNA]</scope>
</reference>
<sequence length="267" mass="28906">MIGSSKRLFSVGRPVLAAARTNVSSASIDNKEVEMFSGLSSEWADELGPFNALHSLNRVRVPWIVGNIPRTRNSTPRVVDVGSGGGLLSIPLARSGLNVIGIDATLEAVEAAKKALESKPLAMSKINEQLCFEWTSVEDFSKKGENIGKFDAVIASEIIEHVADIGGFVKSLAALARPGAPLFFTTMNRTIFSKLAAIWIAEDILGVVPKGVHDWAKFITPAELSRVIDEAGCRVQSLQGLNYDPFGNKWSWTSSTRCNYALMAIKE</sequence>
<comment type="pathway">
    <text evidence="5">Cofactor biosynthesis; ubiquinone biosynthesis.</text>
</comment>
<comment type="catalytic activity">
    <reaction evidence="5">
        <text>a 3,4-dihydroxy-5-(all-trans-polyprenyl)benzoate + S-adenosyl-L-methionine = a 4-hydroxy-3-methoxy-5-(all-trans-polyprenyl)benzoate + S-adenosyl-L-homocysteine + H(+)</text>
        <dbReference type="Rhea" id="RHEA:44452"/>
        <dbReference type="Rhea" id="RHEA-COMP:10930"/>
        <dbReference type="Rhea" id="RHEA-COMP:10931"/>
        <dbReference type="ChEBI" id="CHEBI:15378"/>
        <dbReference type="ChEBI" id="CHEBI:57856"/>
        <dbReference type="ChEBI" id="CHEBI:59789"/>
        <dbReference type="ChEBI" id="CHEBI:64694"/>
        <dbReference type="ChEBI" id="CHEBI:84443"/>
        <dbReference type="EC" id="2.1.1.114"/>
    </reaction>
</comment>
<dbReference type="HAMAP" id="MF_00472">
    <property type="entry name" value="UbiG"/>
    <property type="match status" value="1"/>
</dbReference>
<dbReference type="GO" id="GO:0031314">
    <property type="term" value="C:extrinsic component of mitochondrial inner membrane"/>
    <property type="evidence" value="ECO:0007669"/>
    <property type="project" value="UniProtKB-UniRule"/>
</dbReference>
<dbReference type="EC" id="2.1.1.64" evidence="5"/>
<dbReference type="Gene3D" id="3.40.50.150">
    <property type="entry name" value="Vaccinia Virus protein VP39"/>
    <property type="match status" value="1"/>
</dbReference>
<evidence type="ECO:0000256" key="2">
    <source>
        <dbReference type="ARBA" id="ARBA00022679"/>
    </source>
</evidence>
<feature type="binding site" evidence="5">
    <location>
        <position position="160"/>
    </location>
    <ligand>
        <name>Mg(2+)</name>
        <dbReference type="ChEBI" id="CHEBI:18420"/>
    </ligand>
</feature>
<feature type="binding site" evidence="5">
    <location>
        <position position="82"/>
    </location>
    <ligand>
        <name>S-adenosyl-L-methionine</name>
        <dbReference type="ChEBI" id="CHEBI:59789"/>
    </ligand>
</feature>
<feature type="binding site" evidence="5">
    <location>
        <position position="161"/>
    </location>
    <ligand>
        <name>Mg(2+)</name>
        <dbReference type="ChEBI" id="CHEBI:18420"/>
    </ligand>
</feature>
<dbReference type="GO" id="GO:0061542">
    <property type="term" value="F:3-demethylubiquinol 3-O-methyltransferase activity"/>
    <property type="evidence" value="ECO:0007669"/>
    <property type="project" value="UniProtKB-UniRule"/>
</dbReference>
<accession>A0A8S1F3I9</accession>
<comment type="catalytic activity">
    <reaction evidence="5">
        <text>a 3-demethylubiquinone + S-adenosyl-L-methionine = a ubiquinone + S-adenosyl-L-homocysteine</text>
        <dbReference type="Rhea" id="RHEA:81215"/>
        <dbReference type="Rhea" id="RHEA-COMP:9565"/>
        <dbReference type="Rhea" id="RHEA-COMP:19654"/>
        <dbReference type="ChEBI" id="CHEBI:16389"/>
        <dbReference type="ChEBI" id="CHEBI:57856"/>
        <dbReference type="ChEBI" id="CHEBI:59789"/>
        <dbReference type="ChEBI" id="CHEBI:231825"/>
    </reaction>
</comment>
<keyword evidence="5" id="KW-0999">Mitochondrion inner membrane</keyword>
<evidence type="ECO:0000313" key="7">
    <source>
        <dbReference type="Proteomes" id="UP000494206"/>
    </source>
</evidence>
<dbReference type="EC" id="2.1.1.-" evidence="5"/>
<dbReference type="GO" id="GO:0046872">
    <property type="term" value="F:metal ion binding"/>
    <property type="evidence" value="ECO:0007669"/>
    <property type="project" value="UniProtKB-KW"/>
</dbReference>
<dbReference type="OrthoDB" id="3265906at2759"/>
<dbReference type="PANTHER" id="PTHR43464:SF19">
    <property type="entry name" value="UBIQUINONE BIOSYNTHESIS O-METHYLTRANSFERASE, MITOCHONDRIAL"/>
    <property type="match status" value="1"/>
</dbReference>
<keyword evidence="4 5" id="KW-0949">S-adenosyl-L-methionine</keyword>
<dbReference type="InterPro" id="IPR029063">
    <property type="entry name" value="SAM-dependent_MTases_sf"/>
</dbReference>
<comment type="similarity">
    <text evidence="5">Belongs to the class I-like SAM-binding methyltransferase superfamily. UbiG/COQ3 family.</text>
</comment>
<keyword evidence="5" id="KW-0479">Metal-binding</keyword>
<protein>
    <recommendedName>
        <fullName evidence="5">Ubiquinone biosynthesis O-methyltransferase, mitochondrial</fullName>
    </recommendedName>
    <alternativeName>
        <fullName evidence="5">3-demethylubiquinol 3-O-methyltransferase</fullName>
        <ecNumber evidence="5">2.1.1.64</ecNumber>
    </alternativeName>
    <alternativeName>
        <fullName evidence="5">3-demethylubiquinone 3-O-methyltransferase</fullName>
        <ecNumber evidence="5">2.1.1.-</ecNumber>
    </alternativeName>
    <alternativeName>
        <fullName evidence="5">Polyprenyldihydroxybenzoate methyltransferase</fullName>
        <ecNumber evidence="5">2.1.1.114</ecNumber>
    </alternativeName>
</protein>
<feature type="binding site" evidence="5">
    <location>
        <position position="60"/>
    </location>
    <ligand>
        <name>S-adenosyl-L-methionine</name>
        <dbReference type="ChEBI" id="CHEBI:59789"/>
    </ligand>
</feature>
<evidence type="ECO:0000256" key="1">
    <source>
        <dbReference type="ARBA" id="ARBA00022603"/>
    </source>
</evidence>
<comment type="catalytic activity">
    <reaction evidence="5">
        <text>a 3-demethylubiquinol + S-adenosyl-L-methionine = a ubiquinol + S-adenosyl-L-homocysteine + H(+)</text>
        <dbReference type="Rhea" id="RHEA:44380"/>
        <dbReference type="Rhea" id="RHEA-COMP:9566"/>
        <dbReference type="Rhea" id="RHEA-COMP:10914"/>
        <dbReference type="ChEBI" id="CHEBI:15378"/>
        <dbReference type="ChEBI" id="CHEBI:17976"/>
        <dbReference type="ChEBI" id="CHEBI:57856"/>
        <dbReference type="ChEBI" id="CHEBI:59789"/>
        <dbReference type="ChEBI" id="CHEBI:84422"/>
        <dbReference type="EC" id="2.1.1.64"/>
    </reaction>
</comment>
<keyword evidence="2 5" id="KW-0808">Transferase</keyword>
<gene>
    <name evidence="5" type="primary">coq-3</name>
    <name evidence="6" type="ORF">CBOVIS_LOCUS8584</name>
</gene>
<dbReference type="CDD" id="cd02440">
    <property type="entry name" value="AdoMet_MTases"/>
    <property type="match status" value="1"/>
</dbReference>
<evidence type="ECO:0000256" key="5">
    <source>
        <dbReference type="HAMAP-Rule" id="MF_03190"/>
    </source>
</evidence>
<dbReference type="NCBIfam" id="TIGR01983">
    <property type="entry name" value="UbiG"/>
    <property type="match status" value="1"/>
</dbReference>
<keyword evidence="5" id="KW-0460">Magnesium</keyword>
<feature type="binding site" evidence="5">
    <location>
        <position position="103"/>
    </location>
    <ligand>
        <name>S-adenosyl-L-methionine</name>
        <dbReference type="ChEBI" id="CHEBI:59789"/>
    </ligand>
</feature>
<proteinExistence type="inferred from homology"/>
<organism evidence="6 7">
    <name type="scientific">Caenorhabditis bovis</name>
    <dbReference type="NCBI Taxonomy" id="2654633"/>
    <lineage>
        <taxon>Eukaryota</taxon>
        <taxon>Metazoa</taxon>
        <taxon>Ecdysozoa</taxon>
        <taxon>Nematoda</taxon>
        <taxon>Chromadorea</taxon>
        <taxon>Rhabditida</taxon>
        <taxon>Rhabditina</taxon>
        <taxon>Rhabditomorpha</taxon>
        <taxon>Rhabditoidea</taxon>
        <taxon>Rhabditidae</taxon>
        <taxon>Peloderinae</taxon>
        <taxon>Caenorhabditis</taxon>
    </lineage>
</organism>
<dbReference type="Pfam" id="PF13489">
    <property type="entry name" value="Methyltransf_23"/>
    <property type="match status" value="1"/>
</dbReference>
<comment type="caution">
    <text evidence="6">The sequence shown here is derived from an EMBL/GenBank/DDBJ whole genome shotgun (WGS) entry which is preliminary data.</text>
</comment>
<keyword evidence="5" id="KW-0496">Mitochondrion</keyword>